<keyword evidence="3" id="KW-1185">Reference proteome</keyword>
<dbReference type="Proteomes" id="UP001240236">
    <property type="component" value="Unassembled WGS sequence"/>
</dbReference>
<evidence type="ECO:0000313" key="3">
    <source>
        <dbReference type="Proteomes" id="UP001240236"/>
    </source>
</evidence>
<comment type="caution">
    <text evidence="2">The sequence shown here is derived from an EMBL/GenBank/DDBJ whole genome shotgun (WGS) entry which is preliminary data.</text>
</comment>
<evidence type="ECO:0000313" key="2">
    <source>
        <dbReference type="EMBL" id="MDQ0363915.1"/>
    </source>
</evidence>
<organism evidence="2 3">
    <name type="scientific">Catenuloplanes indicus</name>
    <dbReference type="NCBI Taxonomy" id="137267"/>
    <lineage>
        <taxon>Bacteria</taxon>
        <taxon>Bacillati</taxon>
        <taxon>Actinomycetota</taxon>
        <taxon>Actinomycetes</taxon>
        <taxon>Micromonosporales</taxon>
        <taxon>Micromonosporaceae</taxon>
        <taxon>Catenuloplanes</taxon>
    </lineage>
</organism>
<proteinExistence type="predicted"/>
<dbReference type="AlphaFoldDB" id="A0AAE4AUM3"/>
<keyword evidence="1" id="KW-0472">Membrane</keyword>
<accession>A0AAE4AUM3</accession>
<dbReference type="RefSeq" id="WP_307234910.1">
    <property type="nucleotide sequence ID" value="NZ_JAUSUZ010000001.1"/>
</dbReference>
<name>A0AAE4AUM3_9ACTN</name>
<feature type="transmembrane region" description="Helical" evidence="1">
    <location>
        <begin position="76"/>
        <end position="97"/>
    </location>
</feature>
<protein>
    <submittedName>
        <fullName evidence="2">Uncharacterized protein</fullName>
    </submittedName>
</protein>
<sequence length="138" mass="13815">MTSAAVTVTGRTARLVLLLATALGLALMHTLGHAGVRGDAHPATTGMHAPAVVGGTAAFTEATACPGGHCGDHGPGVWSVCLAILTGMVVLMMLLWLAGAGHRRSGRAAAATRRVSSPRAPPDAPAGLRLTSVAVLRI</sequence>
<gene>
    <name evidence="2" type="ORF">J2S42_000584</name>
</gene>
<evidence type="ECO:0000256" key="1">
    <source>
        <dbReference type="SAM" id="Phobius"/>
    </source>
</evidence>
<keyword evidence="1" id="KW-0812">Transmembrane</keyword>
<reference evidence="2 3" key="1">
    <citation type="submission" date="2023-07" db="EMBL/GenBank/DDBJ databases">
        <title>Sequencing the genomes of 1000 actinobacteria strains.</title>
        <authorList>
            <person name="Klenk H.-P."/>
        </authorList>
    </citation>
    <scope>NUCLEOTIDE SEQUENCE [LARGE SCALE GENOMIC DNA]</scope>
    <source>
        <strain evidence="2 3">DSM 44709</strain>
    </source>
</reference>
<keyword evidence="1" id="KW-1133">Transmembrane helix</keyword>
<dbReference type="EMBL" id="JAUSUZ010000001">
    <property type="protein sequence ID" value="MDQ0363915.1"/>
    <property type="molecule type" value="Genomic_DNA"/>
</dbReference>